<reference evidence="5 6" key="1">
    <citation type="submission" date="2016-10" db="EMBL/GenBank/DDBJ databases">
        <authorList>
            <person name="Cai Z."/>
        </authorList>
    </citation>
    <scope>NUCLEOTIDE SEQUENCE [LARGE SCALE GENOMIC DNA]</scope>
</reference>
<dbReference type="AlphaFoldDB" id="A0A383WAI0"/>
<evidence type="ECO:0000256" key="3">
    <source>
        <dbReference type="SAM" id="MobiDB-lite"/>
    </source>
</evidence>
<dbReference type="InterPro" id="IPR045039">
    <property type="entry name" value="NSI-like"/>
</dbReference>
<dbReference type="Gene3D" id="3.40.630.30">
    <property type="match status" value="1"/>
</dbReference>
<feature type="compositionally biased region" description="Low complexity" evidence="3">
    <location>
        <begin position="133"/>
        <end position="160"/>
    </location>
</feature>
<sequence>MSLLPAEHVRLRARSRHGGFQSSGTPPGRGCLQAAAVRTTKQASKQILLPNVTYSVHKSEIDVAELRLLYRRVCAAHSMQGSPIKQQFFQHWQQLSDAEAEHKLQLLLDKSVAVVAAFSREPNLYDEQLGDLQSSQPSSPRSSSSSSSSDSSSDSSSNSSTNWPGDAGGAPLWARWQWGRPRRLVGFVRAAGDASLVATIHDLLIHPNMQGYGLGAGLLQRCVNQVSRQGVFDVGLVAPSHLQAFFRSCSFELDREESVPMAISSSWRKDPELISAGLQANPALQKLLHTAMDDEQRRLFTRCG</sequence>
<dbReference type="GO" id="GO:0005737">
    <property type="term" value="C:cytoplasm"/>
    <property type="evidence" value="ECO:0007669"/>
    <property type="project" value="TreeGrafter"/>
</dbReference>
<keyword evidence="6" id="KW-1185">Reference proteome</keyword>
<accession>A0A383WAI0</accession>
<dbReference type="InterPro" id="IPR016181">
    <property type="entry name" value="Acyl_CoA_acyltransferase"/>
</dbReference>
<dbReference type="InterPro" id="IPR000182">
    <property type="entry name" value="GNAT_dom"/>
</dbReference>
<dbReference type="CDD" id="cd04301">
    <property type="entry name" value="NAT_SF"/>
    <property type="match status" value="1"/>
</dbReference>
<evidence type="ECO:0000256" key="2">
    <source>
        <dbReference type="ARBA" id="ARBA00023315"/>
    </source>
</evidence>
<dbReference type="UniPathway" id="UPA00113">
    <property type="reaction ID" value="UER00529"/>
</dbReference>
<dbReference type="STRING" id="3088.A0A383WAI0"/>
<dbReference type="PROSITE" id="PS51186">
    <property type="entry name" value="GNAT"/>
    <property type="match status" value="1"/>
</dbReference>
<evidence type="ECO:0000313" key="5">
    <source>
        <dbReference type="EMBL" id="SZX74461.1"/>
    </source>
</evidence>
<gene>
    <name evidence="5" type="ORF">BQ4739_LOCUS14730</name>
</gene>
<feature type="domain" description="N-acetyltransferase" evidence="4">
    <location>
        <begin position="122"/>
        <end position="270"/>
    </location>
</feature>
<dbReference type="GO" id="GO:0008080">
    <property type="term" value="F:N-acetyltransferase activity"/>
    <property type="evidence" value="ECO:0007669"/>
    <property type="project" value="InterPro"/>
</dbReference>
<organism evidence="5 6">
    <name type="scientific">Tetradesmus obliquus</name>
    <name type="common">Green alga</name>
    <name type="synonym">Acutodesmus obliquus</name>
    <dbReference type="NCBI Taxonomy" id="3088"/>
    <lineage>
        <taxon>Eukaryota</taxon>
        <taxon>Viridiplantae</taxon>
        <taxon>Chlorophyta</taxon>
        <taxon>core chlorophytes</taxon>
        <taxon>Chlorophyceae</taxon>
        <taxon>CS clade</taxon>
        <taxon>Sphaeropleales</taxon>
        <taxon>Scenedesmaceae</taxon>
        <taxon>Tetradesmus</taxon>
    </lineage>
</organism>
<keyword evidence="2" id="KW-0012">Acyltransferase</keyword>
<dbReference type="PANTHER" id="PTHR43626">
    <property type="entry name" value="ACYL-COA N-ACYLTRANSFERASE"/>
    <property type="match status" value="1"/>
</dbReference>
<feature type="region of interest" description="Disordered" evidence="3">
    <location>
        <begin position="127"/>
        <end position="165"/>
    </location>
</feature>
<keyword evidence="1" id="KW-0808">Transferase</keyword>
<evidence type="ECO:0000256" key="1">
    <source>
        <dbReference type="ARBA" id="ARBA00022679"/>
    </source>
</evidence>
<evidence type="ECO:0000259" key="4">
    <source>
        <dbReference type="PROSITE" id="PS51186"/>
    </source>
</evidence>
<proteinExistence type="predicted"/>
<dbReference type="SUPFAM" id="SSF55729">
    <property type="entry name" value="Acyl-CoA N-acyltransferases (Nat)"/>
    <property type="match status" value="1"/>
</dbReference>
<dbReference type="PANTHER" id="PTHR43626:SF4">
    <property type="entry name" value="GCN5-RELATED N-ACETYLTRANSFERASE 2, CHLOROPLASTIC"/>
    <property type="match status" value="1"/>
</dbReference>
<dbReference type="Proteomes" id="UP000256970">
    <property type="component" value="Unassembled WGS sequence"/>
</dbReference>
<dbReference type="EMBL" id="FNXT01001215">
    <property type="protein sequence ID" value="SZX74461.1"/>
    <property type="molecule type" value="Genomic_DNA"/>
</dbReference>
<protein>
    <recommendedName>
        <fullName evidence="4">N-acetyltransferase domain-containing protein</fullName>
    </recommendedName>
</protein>
<evidence type="ECO:0000313" key="6">
    <source>
        <dbReference type="Proteomes" id="UP000256970"/>
    </source>
</evidence>
<name>A0A383WAI0_TETOB</name>
<dbReference type="Pfam" id="PF00583">
    <property type="entry name" value="Acetyltransf_1"/>
    <property type="match status" value="1"/>
</dbReference>
<dbReference type="GO" id="GO:0006048">
    <property type="term" value="P:UDP-N-acetylglucosamine biosynthetic process"/>
    <property type="evidence" value="ECO:0007669"/>
    <property type="project" value="UniProtKB-UniPathway"/>
</dbReference>